<dbReference type="PANTHER" id="PTHR11360:SF284">
    <property type="entry name" value="EG:103B4.3 PROTEIN-RELATED"/>
    <property type="match status" value="1"/>
</dbReference>
<keyword evidence="3" id="KW-0812">Transmembrane</keyword>
<feature type="transmembrane region" description="Helical" evidence="3">
    <location>
        <begin position="352"/>
        <end position="370"/>
    </location>
</feature>
<name>A0A1L0AW18_9ASCO</name>
<feature type="transmembrane region" description="Helical" evidence="3">
    <location>
        <begin position="409"/>
        <end position="430"/>
    </location>
</feature>
<feature type="transmembrane region" description="Helical" evidence="3">
    <location>
        <begin position="168"/>
        <end position="189"/>
    </location>
</feature>
<feature type="transmembrane region" description="Helical" evidence="3">
    <location>
        <begin position="258"/>
        <end position="278"/>
    </location>
</feature>
<dbReference type="InterPro" id="IPR011701">
    <property type="entry name" value="MFS"/>
</dbReference>
<evidence type="ECO:0000256" key="3">
    <source>
        <dbReference type="SAM" id="Phobius"/>
    </source>
</evidence>
<evidence type="ECO:0008006" key="6">
    <source>
        <dbReference type="Google" id="ProtNLM"/>
    </source>
</evidence>
<sequence length="508" mass="56764">MDNSSILAAQESLYNDSFVSVISFYESDEDITKSKKAYTRGPYGQRNIPSKDISIMCEDSSVIDYNKLSSNIKIMNKKDVEKYLKVIENKTETHSKYQSYVTLFGCCLIYFTIFGVMNGCFSTLKPLLSFIYSDFQGDVIIFSNIILTFVLIPVTTKLFKMFDIDTHFAVTLGSFVYTIGLAMLALFTYDYYANVISMAFMGIGASMLMLPSIRTINTWFNRNLCLALSFLCVASTLGSFLISLSFKYFVNNFNLKIAYNYLAVLCASLLFIAGCCCIDNMQYLIKEKLLLRQSHICSDNKINASKKLSKKLSFVLVTIITVIIENFCIYFKVNIESIFLSNGLNFTSVDDYYASMGYTSIFGALAVVLLTNFGFSVNLLQGLLLLLMGIITTSLWIPGSQETSIKMNIAVAIQGFLLSAICTTNTLGVIIRLKEEHFNKKFSLVFMVQGIGCLPLARLLDVSLSRSNKCLSICTSTMLLLTSVLSFGSYLIDVADAIKEEENVKSVL</sequence>
<dbReference type="GO" id="GO:0022857">
    <property type="term" value="F:transmembrane transporter activity"/>
    <property type="evidence" value="ECO:0007669"/>
    <property type="project" value="InterPro"/>
</dbReference>
<dbReference type="InterPro" id="IPR050327">
    <property type="entry name" value="Proton-linked_MCT"/>
</dbReference>
<evidence type="ECO:0000256" key="2">
    <source>
        <dbReference type="ARBA" id="ARBA00006727"/>
    </source>
</evidence>
<dbReference type="Pfam" id="PF07690">
    <property type="entry name" value="MFS_1"/>
    <property type="match status" value="1"/>
</dbReference>
<evidence type="ECO:0000313" key="5">
    <source>
        <dbReference type="Proteomes" id="UP000183365"/>
    </source>
</evidence>
<dbReference type="EMBL" id="FQNF01000006">
    <property type="protein sequence ID" value="SGZ38312.1"/>
    <property type="molecule type" value="Genomic_DNA"/>
</dbReference>
<comment type="subcellular location">
    <subcellularLocation>
        <location evidence="1">Membrane</location>
        <topology evidence="1">Multi-pass membrane protein</topology>
    </subcellularLocation>
</comment>
<dbReference type="InterPro" id="IPR036259">
    <property type="entry name" value="MFS_trans_sf"/>
</dbReference>
<dbReference type="Gene3D" id="1.20.1250.20">
    <property type="entry name" value="MFS general substrate transporter like domains"/>
    <property type="match status" value="1"/>
</dbReference>
<accession>A0A1L0AW18</accession>
<dbReference type="GO" id="GO:0016020">
    <property type="term" value="C:membrane"/>
    <property type="evidence" value="ECO:0007669"/>
    <property type="project" value="UniProtKB-SubCell"/>
</dbReference>
<comment type="similarity">
    <text evidence="2">Belongs to the major facilitator superfamily. Monocarboxylate porter (TC 2.A.1.13) family.</text>
</comment>
<keyword evidence="3" id="KW-0472">Membrane</keyword>
<feature type="transmembrane region" description="Helical" evidence="3">
    <location>
        <begin position="312"/>
        <end position="332"/>
    </location>
</feature>
<organism evidence="4 5">
    <name type="scientific">Hanseniaspora guilliermondii</name>
    <dbReference type="NCBI Taxonomy" id="56406"/>
    <lineage>
        <taxon>Eukaryota</taxon>
        <taxon>Fungi</taxon>
        <taxon>Dikarya</taxon>
        <taxon>Ascomycota</taxon>
        <taxon>Saccharomycotina</taxon>
        <taxon>Saccharomycetes</taxon>
        <taxon>Saccharomycodales</taxon>
        <taxon>Saccharomycodaceae</taxon>
        <taxon>Hanseniaspora</taxon>
    </lineage>
</organism>
<feature type="transmembrane region" description="Helical" evidence="3">
    <location>
        <begin position="472"/>
        <end position="492"/>
    </location>
</feature>
<evidence type="ECO:0000313" key="4">
    <source>
        <dbReference type="EMBL" id="SGZ38312.1"/>
    </source>
</evidence>
<feature type="transmembrane region" description="Helical" evidence="3">
    <location>
        <begin position="139"/>
        <end position="156"/>
    </location>
</feature>
<feature type="transmembrane region" description="Helical" evidence="3">
    <location>
        <begin position="225"/>
        <end position="246"/>
    </location>
</feature>
<dbReference type="VEuPathDB" id="FungiDB:HGUI_00512"/>
<feature type="transmembrane region" description="Helical" evidence="3">
    <location>
        <begin position="377"/>
        <end position="397"/>
    </location>
</feature>
<keyword evidence="5" id="KW-1185">Reference proteome</keyword>
<dbReference type="OrthoDB" id="6509908at2759"/>
<reference evidence="5" key="1">
    <citation type="submission" date="2016-11" db="EMBL/GenBank/DDBJ databases">
        <authorList>
            <person name="Guldener U."/>
        </authorList>
    </citation>
    <scope>NUCLEOTIDE SEQUENCE [LARGE SCALE GENOMIC DNA]</scope>
</reference>
<dbReference type="PANTHER" id="PTHR11360">
    <property type="entry name" value="MONOCARBOXYLATE TRANSPORTER"/>
    <property type="match status" value="1"/>
</dbReference>
<proteinExistence type="inferred from homology"/>
<feature type="transmembrane region" description="Helical" evidence="3">
    <location>
        <begin position="100"/>
        <end position="119"/>
    </location>
</feature>
<keyword evidence="3" id="KW-1133">Transmembrane helix</keyword>
<dbReference type="AlphaFoldDB" id="A0A1L0AW18"/>
<evidence type="ECO:0000256" key="1">
    <source>
        <dbReference type="ARBA" id="ARBA00004141"/>
    </source>
</evidence>
<protein>
    <recommendedName>
        <fullName evidence="6">Major facilitator superfamily (MFS) profile domain-containing protein</fullName>
    </recommendedName>
</protein>
<feature type="transmembrane region" description="Helical" evidence="3">
    <location>
        <begin position="195"/>
        <end position="213"/>
    </location>
</feature>
<dbReference type="Proteomes" id="UP000183365">
    <property type="component" value="Unassembled WGS sequence"/>
</dbReference>
<dbReference type="SUPFAM" id="SSF103473">
    <property type="entry name" value="MFS general substrate transporter"/>
    <property type="match status" value="1"/>
</dbReference>
<gene>
    <name evidence="4" type="ORF">HGUI_00512</name>
</gene>